<proteinExistence type="predicted"/>
<evidence type="ECO:0000313" key="2">
    <source>
        <dbReference type="EMBL" id="GAT52915.1"/>
    </source>
</evidence>
<dbReference type="Proteomes" id="UP000815677">
    <property type="component" value="Unassembled WGS sequence"/>
</dbReference>
<accession>A0ABQ0LPC8</accession>
<sequence>MLSYTASPTARTLLRSSTPQAWPSALIPPWRRDWDSEDSGTRESGRAYGGVQWHQVARGIEPNLANRLGLRNHPLLAHVASPPRRLVPRYPRLNNVERTHTHTTSRKGQLHQRCARRARPFQAAPTGRACSSVERILAYRLPLPTQPSQQCDVATAERAPTLSPIVARQRMSYGEGLYPAPPRAVARLPDVLPYSSERRRRASWLAAIPETLQDVSPGPERRGWQPPFSEPSRHTTTSEAHTFDFSSDSFSHANAGCAGWWKPFLLVCRPLDRDLRTRRAHGVSPLARTTRDLSRPTADN</sequence>
<dbReference type="EMBL" id="DF847998">
    <property type="protein sequence ID" value="GAT52915.1"/>
    <property type="molecule type" value="Genomic_DNA"/>
</dbReference>
<evidence type="ECO:0000256" key="1">
    <source>
        <dbReference type="SAM" id="MobiDB-lite"/>
    </source>
</evidence>
<name>A0ABQ0LPC8_MYCCL</name>
<organism evidence="2 3">
    <name type="scientific">Mycena chlorophos</name>
    <name type="common">Agaric fungus</name>
    <name type="synonym">Agaricus chlorophos</name>
    <dbReference type="NCBI Taxonomy" id="658473"/>
    <lineage>
        <taxon>Eukaryota</taxon>
        <taxon>Fungi</taxon>
        <taxon>Dikarya</taxon>
        <taxon>Basidiomycota</taxon>
        <taxon>Agaricomycotina</taxon>
        <taxon>Agaricomycetes</taxon>
        <taxon>Agaricomycetidae</taxon>
        <taxon>Agaricales</taxon>
        <taxon>Marasmiineae</taxon>
        <taxon>Mycenaceae</taxon>
        <taxon>Mycena</taxon>
    </lineage>
</organism>
<feature type="region of interest" description="Disordered" evidence="1">
    <location>
        <begin position="215"/>
        <end position="239"/>
    </location>
</feature>
<gene>
    <name evidence="2" type="ORF">MCHLO_09923</name>
</gene>
<reference evidence="2" key="1">
    <citation type="submission" date="2014-09" db="EMBL/GenBank/DDBJ databases">
        <title>Genome sequence of the luminous mushroom Mycena chlorophos for searching fungal bioluminescence genes.</title>
        <authorList>
            <person name="Tanaka Y."/>
            <person name="Kasuga D."/>
            <person name="Oba Y."/>
            <person name="Hase S."/>
            <person name="Sato K."/>
            <person name="Oba Y."/>
            <person name="Sakakibara Y."/>
        </authorList>
    </citation>
    <scope>NUCLEOTIDE SEQUENCE</scope>
</reference>
<protein>
    <submittedName>
        <fullName evidence="2">Uncharacterized protein</fullName>
    </submittedName>
</protein>
<evidence type="ECO:0000313" key="3">
    <source>
        <dbReference type="Proteomes" id="UP000815677"/>
    </source>
</evidence>
<keyword evidence="3" id="KW-1185">Reference proteome</keyword>